<dbReference type="EMBL" id="FMHU01000002">
    <property type="protein sequence ID" value="SCL25297.1"/>
    <property type="molecule type" value="Genomic_DNA"/>
</dbReference>
<evidence type="ECO:0000313" key="2">
    <source>
        <dbReference type="Proteomes" id="UP000198906"/>
    </source>
</evidence>
<keyword evidence="2" id="KW-1185">Reference proteome</keyword>
<dbReference type="Proteomes" id="UP000198906">
    <property type="component" value="Unassembled WGS sequence"/>
</dbReference>
<dbReference type="STRING" id="47866.GA0074694_4181"/>
<dbReference type="RefSeq" id="WP_091460826.1">
    <property type="nucleotide sequence ID" value="NZ_FMHU01000002.1"/>
</dbReference>
<evidence type="ECO:0000313" key="1">
    <source>
        <dbReference type="EMBL" id="SCL25297.1"/>
    </source>
</evidence>
<name>A0A1C6S750_9ACTN</name>
<organism evidence="1 2">
    <name type="scientific">Micromonospora inyonensis</name>
    <dbReference type="NCBI Taxonomy" id="47866"/>
    <lineage>
        <taxon>Bacteria</taxon>
        <taxon>Bacillati</taxon>
        <taxon>Actinomycetota</taxon>
        <taxon>Actinomycetes</taxon>
        <taxon>Micromonosporales</taxon>
        <taxon>Micromonosporaceae</taxon>
        <taxon>Micromonospora</taxon>
    </lineage>
</organism>
<dbReference type="AlphaFoldDB" id="A0A1C6S750"/>
<reference evidence="2" key="1">
    <citation type="submission" date="2016-06" db="EMBL/GenBank/DDBJ databases">
        <authorList>
            <person name="Varghese N."/>
        </authorList>
    </citation>
    <scope>NUCLEOTIDE SEQUENCE [LARGE SCALE GENOMIC DNA]</scope>
    <source>
        <strain evidence="2">DSM 46123</strain>
    </source>
</reference>
<gene>
    <name evidence="1" type="ORF">GA0074694_4181</name>
</gene>
<proteinExistence type="predicted"/>
<protein>
    <submittedName>
        <fullName evidence="1">Uncharacterized protein</fullName>
    </submittedName>
</protein>
<accession>A0A1C6S750</accession>
<sequence>MRNRSRARPIVPLTVSRSPAEPVIADAIGLVAAQLAGLAAGLRAADRADPRHEALLCLVESACQAAGALETTAGDRTVDLLEEALAAARAAVTAASFALVAQGRYGPPPG</sequence>